<keyword evidence="3 5" id="KW-1133">Transmembrane helix</keyword>
<evidence type="ECO:0000313" key="7">
    <source>
        <dbReference type="EMBL" id="RKP26466.1"/>
    </source>
</evidence>
<dbReference type="OrthoDB" id="74314at2759"/>
<proteinExistence type="predicted"/>
<comment type="subcellular location">
    <subcellularLocation>
        <location evidence="1">Membrane</location>
        <topology evidence="1">Multi-pass membrane protein</topology>
    </subcellularLocation>
</comment>
<organism evidence="7 8">
    <name type="scientific">Syncephalis pseudoplumigaleata</name>
    <dbReference type="NCBI Taxonomy" id="1712513"/>
    <lineage>
        <taxon>Eukaryota</taxon>
        <taxon>Fungi</taxon>
        <taxon>Fungi incertae sedis</taxon>
        <taxon>Zoopagomycota</taxon>
        <taxon>Zoopagomycotina</taxon>
        <taxon>Zoopagomycetes</taxon>
        <taxon>Zoopagales</taxon>
        <taxon>Piptocephalidaceae</taxon>
        <taxon>Syncephalis</taxon>
    </lineage>
</organism>
<dbReference type="Pfam" id="PF06398">
    <property type="entry name" value="Pex24p"/>
    <property type="match status" value="1"/>
</dbReference>
<gene>
    <name evidence="7" type="ORF">SYNPS1DRAFT_14149</name>
</gene>
<accession>A0A4P9Z261</accession>
<keyword evidence="2 5" id="KW-0812">Transmembrane</keyword>
<evidence type="ECO:0000256" key="5">
    <source>
        <dbReference type="SAM" id="Phobius"/>
    </source>
</evidence>
<evidence type="ECO:0000313" key="8">
    <source>
        <dbReference type="Proteomes" id="UP000278143"/>
    </source>
</evidence>
<reference evidence="8" key="1">
    <citation type="journal article" date="2018" name="Nat. Microbiol.">
        <title>Leveraging single-cell genomics to expand the fungal tree of life.</title>
        <authorList>
            <person name="Ahrendt S.R."/>
            <person name="Quandt C.A."/>
            <person name="Ciobanu D."/>
            <person name="Clum A."/>
            <person name="Salamov A."/>
            <person name="Andreopoulos B."/>
            <person name="Cheng J.F."/>
            <person name="Woyke T."/>
            <person name="Pelin A."/>
            <person name="Henrissat B."/>
            <person name="Reynolds N.K."/>
            <person name="Benny G.L."/>
            <person name="Smith M.E."/>
            <person name="James T.Y."/>
            <person name="Grigoriev I.V."/>
        </authorList>
    </citation>
    <scope>NUCLEOTIDE SEQUENCE [LARGE SCALE GENOMIC DNA]</scope>
    <source>
        <strain evidence="8">Benny S71-1</strain>
    </source>
</reference>
<dbReference type="GO" id="GO:0007031">
    <property type="term" value="P:peroxisome organization"/>
    <property type="evidence" value="ECO:0007669"/>
    <property type="project" value="UniProtKB-ARBA"/>
</dbReference>
<dbReference type="GO" id="GO:0005778">
    <property type="term" value="C:peroxisomal membrane"/>
    <property type="evidence" value="ECO:0007669"/>
    <property type="project" value="TreeGrafter"/>
</dbReference>
<protein>
    <recommendedName>
        <fullName evidence="6">TECPR1-like DysF domain-containing protein</fullName>
    </recommendedName>
</protein>
<feature type="transmembrane region" description="Helical" evidence="5">
    <location>
        <begin position="53"/>
        <end position="79"/>
    </location>
</feature>
<evidence type="ECO:0000256" key="2">
    <source>
        <dbReference type="ARBA" id="ARBA00022692"/>
    </source>
</evidence>
<evidence type="ECO:0000259" key="6">
    <source>
        <dbReference type="Pfam" id="PF06398"/>
    </source>
</evidence>
<dbReference type="InterPro" id="IPR052816">
    <property type="entry name" value="Peroxisomal_Membrane_PEX28-32"/>
</dbReference>
<dbReference type="EMBL" id="KZ989417">
    <property type="protein sequence ID" value="RKP26466.1"/>
    <property type="molecule type" value="Genomic_DNA"/>
</dbReference>
<dbReference type="Proteomes" id="UP000278143">
    <property type="component" value="Unassembled WGS sequence"/>
</dbReference>
<evidence type="ECO:0000256" key="4">
    <source>
        <dbReference type="ARBA" id="ARBA00023136"/>
    </source>
</evidence>
<feature type="transmembrane region" description="Helical" evidence="5">
    <location>
        <begin position="167"/>
        <end position="187"/>
    </location>
</feature>
<evidence type="ECO:0000256" key="1">
    <source>
        <dbReference type="ARBA" id="ARBA00004141"/>
    </source>
</evidence>
<name>A0A4P9Z261_9FUNG</name>
<dbReference type="InterPro" id="IPR010482">
    <property type="entry name" value="TECPR1-like_DysF"/>
</dbReference>
<keyword evidence="4 5" id="KW-0472">Membrane</keyword>
<dbReference type="PANTHER" id="PTHR28304:SF2">
    <property type="entry name" value="PEROXISOMAL MEMBRANE PROTEIN PEX29"/>
    <property type="match status" value="1"/>
</dbReference>
<sequence length="234" mass="26094">MARSIQPLSLNLVTRTPKNTQRFVQRAGALGAAENAVKYIMTWQSPSTTMLCMVGYALLCLYPILITIIPHLVILHLIISNYFKRAQEIAMVRSGKRSPRRQEKQQHSPFIPLSVSSAASVAEYKANMQYIQNFMGTFADTYDVVAAQLHHLSWADPQYTANLFKMVLGAIAGTLLVFYIVPTHWIFLAVGEFAFVANTAVVKAFADTIVPVLLERANVKLGNAPRFPPKQAKR</sequence>
<evidence type="ECO:0000256" key="3">
    <source>
        <dbReference type="ARBA" id="ARBA00022989"/>
    </source>
</evidence>
<feature type="domain" description="TECPR1-like DysF" evidence="6">
    <location>
        <begin position="8"/>
        <end position="209"/>
    </location>
</feature>
<dbReference type="PANTHER" id="PTHR28304">
    <property type="entry name" value="PEROXISOMAL MEMBRANE PROTEIN PEX29"/>
    <property type="match status" value="1"/>
</dbReference>
<dbReference type="AlphaFoldDB" id="A0A4P9Z261"/>
<keyword evidence="8" id="KW-1185">Reference proteome</keyword>